<protein>
    <submittedName>
        <fullName evidence="1">Glycoside hydrolase family 125 protein</fullName>
    </submittedName>
</protein>
<evidence type="ECO:0000313" key="1">
    <source>
        <dbReference type="EMBL" id="MFC4598708.1"/>
    </source>
</evidence>
<dbReference type="InterPro" id="IPR012341">
    <property type="entry name" value="6hp_glycosidase-like_sf"/>
</dbReference>
<sequence>MPRIRLVLRVRDGRAGPLSLMDDAGKPGLLSIPLLRICPGRRSIYLNTRAFVLSRSNSQPEQPYYFPLFFIPYDFRYRNRRLRPQR</sequence>
<dbReference type="SUPFAM" id="SSF48208">
    <property type="entry name" value="Six-hairpin glycosidases"/>
    <property type="match status" value="1"/>
</dbReference>
<dbReference type="GO" id="GO:0016787">
    <property type="term" value="F:hydrolase activity"/>
    <property type="evidence" value="ECO:0007669"/>
    <property type="project" value="UniProtKB-KW"/>
</dbReference>
<proteinExistence type="predicted"/>
<comment type="caution">
    <text evidence="1">The sequence shown here is derived from an EMBL/GenBank/DDBJ whole genome shotgun (WGS) entry which is preliminary data.</text>
</comment>
<organism evidence="1 2">
    <name type="scientific">Cohnella hongkongensis</name>
    <dbReference type="NCBI Taxonomy" id="178337"/>
    <lineage>
        <taxon>Bacteria</taxon>
        <taxon>Bacillati</taxon>
        <taxon>Bacillota</taxon>
        <taxon>Bacilli</taxon>
        <taxon>Bacillales</taxon>
        <taxon>Paenibacillaceae</taxon>
        <taxon>Cohnella</taxon>
    </lineage>
</organism>
<keyword evidence="2" id="KW-1185">Reference proteome</keyword>
<dbReference type="Pfam" id="PF06824">
    <property type="entry name" value="Glyco_hydro_125"/>
    <property type="match status" value="1"/>
</dbReference>
<gene>
    <name evidence="1" type="ORF">ACFO3S_10715</name>
</gene>
<evidence type="ECO:0000313" key="2">
    <source>
        <dbReference type="Proteomes" id="UP001596028"/>
    </source>
</evidence>
<dbReference type="RefSeq" id="WP_378095237.1">
    <property type="nucleotide sequence ID" value="NZ_JBHSEP010000006.1"/>
</dbReference>
<dbReference type="Gene3D" id="1.50.10.10">
    <property type="match status" value="1"/>
</dbReference>
<reference evidence="2" key="1">
    <citation type="journal article" date="2019" name="Int. J. Syst. Evol. Microbiol.">
        <title>The Global Catalogue of Microorganisms (GCM) 10K type strain sequencing project: providing services to taxonomists for standard genome sequencing and annotation.</title>
        <authorList>
            <consortium name="The Broad Institute Genomics Platform"/>
            <consortium name="The Broad Institute Genome Sequencing Center for Infectious Disease"/>
            <person name="Wu L."/>
            <person name="Ma J."/>
        </authorList>
    </citation>
    <scope>NUCLEOTIDE SEQUENCE [LARGE SCALE GENOMIC DNA]</scope>
    <source>
        <strain evidence="2">CCUG 49571</strain>
    </source>
</reference>
<accession>A0ABV9FBU3</accession>
<keyword evidence="1" id="KW-0378">Hydrolase</keyword>
<dbReference type="EMBL" id="JBHSEP010000006">
    <property type="protein sequence ID" value="MFC4598708.1"/>
    <property type="molecule type" value="Genomic_DNA"/>
</dbReference>
<name>A0ABV9FBU3_9BACL</name>
<dbReference type="InterPro" id="IPR008313">
    <property type="entry name" value="GH125"/>
</dbReference>
<dbReference type="InterPro" id="IPR008928">
    <property type="entry name" value="6-hairpin_glycosidase_sf"/>
</dbReference>
<dbReference type="Proteomes" id="UP001596028">
    <property type="component" value="Unassembled WGS sequence"/>
</dbReference>